<gene>
    <name evidence="2" type="primary">LOC123522334</name>
</gene>
<organism evidence="1 2">
    <name type="scientific">Echinops telfairi</name>
    <name type="common">Lesser hedgehog tenrec</name>
    <dbReference type="NCBI Taxonomy" id="9371"/>
    <lineage>
        <taxon>Eukaryota</taxon>
        <taxon>Metazoa</taxon>
        <taxon>Chordata</taxon>
        <taxon>Craniata</taxon>
        <taxon>Vertebrata</taxon>
        <taxon>Euteleostomi</taxon>
        <taxon>Mammalia</taxon>
        <taxon>Eutheria</taxon>
        <taxon>Afrotheria</taxon>
        <taxon>Tenrecidae</taxon>
        <taxon>Tenrecinae</taxon>
        <taxon>Echinops</taxon>
    </lineage>
</organism>
<dbReference type="RefSeq" id="XP_045151611.1">
    <property type="nucleotide sequence ID" value="XM_045295676.1"/>
</dbReference>
<dbReference type="Proteomes" id="UP000694863">
    <property type="component" value="Unplaced"/>
</dbReference>
<evidence type="ECO:0000313" key="2">
    <source>
        <dbReference type="RefSeq" id="XP_045151611.1"/>
    </source>
</evidence>
<reference evidence="2" key="1">
    <citation type="submission" date="2025-08" db="UniProtKB">
        <authorList>
            <consortium name="RefSeq"/>
        </authorList>
    </citation>
    <scope>IDENTIFICATION</scope>
</reference>
<keyword evidence="1" id="KW-1185">Reference proteome</keyword>
<proteinExistence type="predicted"/>
<name>A0AC55DIQ6_ECHTE</name>
<evidence type="ECO:0000313" key="1">
    <source>
        <dbReference type="Proteomes" id="UP000694863"/>
    </source>
</evidence>
<sequence length="581" mass="63318">MSKLLQSIVSTIETYYQYATQEEECSMLNKAELKELLENEFRQILKNPDDPDTVDVIMQSLDRDHNRKVDFTEFLVMIFKLAQACNKIIGKDYCQASGSNQRNHGYQHQEEQRETEEEGNGEESSSSRSSWNSKGSSRSIRHKAGSSSRRVENQDDFSNFEHRQSPWEKIESSSKGSGFGSGSCREQYHWSDSNESTGCGQHKFSSGSCGGQDHWSDSNESTGCGQHRFCPSQPSQKEWPKSNSGSQSQNCEEQGYHSSSSESSSYRTHGSNSGQSSSQRTRGSSSISHSGGWKKETHGSGSGQSSSWGQQGSSSGQCSSYSPYASGSGQSSSYSHNVCNSGQSSCHGQQGSHSGPSSGSDQCASGLGLSSSCSSQRSRSGQSSICNQQGSSESHSSSCDEYGSCSRQSSSCSQQGRCRSSSRESCDNKPCVGSNPNQSGRNCQEWPGNYQKEGSTSHSLSGNESNCHESIHGPSGVCRQQHQEFGQGQWESNCGHSICGEGQSGRSYEQVESSSSCSYGQSIPCYGQSGPNTFLTNNELYRHCRYMKESNCGRGSTGPSSHSFCSSTPLYKYVQEQRCYF</sequence>
<accession>A0AC55DIQ6</accession>
<protein>
    <submittedName>
        <fullName evidence="2">Hornerin-like</fullName>
    </submittedName>
</protein>